<dbReference type="InterPro" id="IPR050863">
    <property type="entry name" value="CenT-Element_Derived"/>
</dbReference>
<comment type="caution">
    <text evidence="3">The sequence shown here is derived from an EMBL/GenBank/DDBJ whole genome shotgun (WGS) entry which is preliminary data.</text>
</comment>
<dbReference type="PANTHER" id="PTHR19303">
    <property type="entry name" value="TRANSPOSON"/>
    <property type="match status" value="1"/>
</dbReference>
<feature type="domain" description="DDE-1" evidence="2">
    <location>
        <begin position="130"/>
        <end position="251"/>
    </location>
</feature>
<dbReference type="InterPro" id="IPR036397">
    <property type="entry name" value="RNaseH_sf"/>
</dbReference>
<dbReference type="Gene3D" id="3.30.420.10">
    <property type="entry name" value="Ribonuclease H-like superfamily/Ribonuclease H"/>
    <property type="match status" value="1"/>
</dbReference>
<accession>A0ABQ8SA24</accession>
<evidence type="ECO:0000259" key="2">
    <source>
        <dbReference type="Pfam" id="PF03184"/>
    </source>
</evidence>
<feature type="region of interest" description="Disordered" evidence="1">
    <location>
        <begin position="332"/>
        <end position="397"/>
    </location>
</feature>
<dbReference type="PANTHER" id="PTHR19303:SF71">
    <property type="entry name" value="ZINC FINGER PHD-TYPE DOMAIN-CONTAINING PROTEIN"/>
    <property type="match status" value="1"/>
</dbReference>
<feature type="compositionally biased region" description="Low complexity" evidence="1">
    <location>
        <begin position="342"/>
        <end position="352"/>
    </location>
</feature>
<protein>
    <recommendedName>
        <fullName evidence="2">DDE-1 domain-containing protein</fullName>
    </recommendedName>
</protein>
<dbReference type="EMBL" id="JAJSOF020000031">
    <property type="protein sequence ID" value="KAJ4430901.1"/>
    <property type="molecule type" value="Genomic_DNA"/>
</dbReference>
<evidence type="ECO:0000313" key="3">
    <source>
        <dbReference type="EMBL" id="KAJ4430901.1"/>
    </source>
</evidence>
<dbReference type="Pfam" id="PF03184">
    <property type="entry name" value="DDE_1"/>
    <property type="match status" value="1"/>
</dbReference>
<keyword evidence="4" id="KW-1185">Reference proteome</keyword>
<evidence type="ECO:0000313" key="4">
    <source>
        <dbReference type="Proteomes" id="UP001148838"/>
    </source>
</evidence>
<organism evidence="3 4">
    <name type="scientific">Periplaneta americana</name>
    <name type="common">American cockroach</name>
    <name type="synonym">Blatta americana</name>
    <dbReference type="NCBI Taxonomy" id="6978"/>
    <lineage>
        <taxon>Eukaryota</taxon>
        <taxon>Metazoa</taxon>
        <taxon>Ecdysozoa</taxon>
        <taxon>Arthropoda</taxon>
        <taxon>Hexapoda</taxon>
        <taxon>Insecta</taxon>
        <taxon>Pterygota</taxon>
        <taxon>Neoptera</taxon>
        <taxon>Polyneoptera</taxon>
        <taxon>Dictyoptera</taxon>
        <taxon>Blattodea</taxon>
        <taxon>Blattoidea</taxon>
        <taxon>Blattidae</taxon>
        <taxon>Blattinae</taxon>
        <taxon>Periplaneta</taxon>
    </lineage>
</organism>
<dbReference type="InterPro" id="IPR004875">
    <property type="entry name" value="DDE_SF_endonuclease_dom"/>
</dbReference>
<evidence type="ECO:0000256" key="1">
    <source>
        <dbReference type="SAM" id="MobiDB-lite"/>
    </source>
</evidence>
<gene>
    <name evidence="3" type="ORF">ANN_19493</name>
</gene>
<feature type="non-terminal residue" evidence="3">
    <location>
        <position position="1"/>
    </location>
</feature>
<proteinExistence type="predicted"/>
<reference evidence="3 4" key="1">
    <citation type="journal article" date="2022" name="Allergy">
        <title>Genome assembly and annotation of Periplaneta americana reveal a comprehensive cockroach allergen profile.</title>
        <authorList>
            <person name="Wang L."/>
            <person name="Xiong Q."/>
            <person name="Saelim N."/>
            <person name="Wang L."/>
            <person name="Nong W."/>
            <person name="Wan A.T."/>
            <person name="Shi M."/>
            <person name="Liu X."/>
            <person name="Cao Q."/>
            <person name="Hui J.H.L."/>
            <person name="Sookrung N."/>
            <person name="Leung T.F."/>
            <person name="Tungtrongchitr A."/>
            <person name="Tsui S.K.W."/>
        </authorList>
    </citation>
    <scope>NUCLEOTIDE SEQUENCE [LARGE SCALE GENOMIC DNA]</scope>
    <source>
        <strain evidence="3">PWHHKU_190912</strain>
    </source>
</reference>
<feature type="compositionally biased region" description="Basic and acidic residues" evidence="1">
    <location>
        <begin position="358"/>
        <end position="389"/>
    </location>
</feature>
<name>A0ABQ8SA24_PERAM</name>
<dbReference type="Proteomes" id="UP001148838">
    <property type="component" value="Unassembled WGS sequence"/>
</dbReference>
<sequence length="397" mass="44429">NMVRTYKRKTDRGNTPLQTFKLASHDVSTGKSSIREAAQTCAINFMTLFRCIKKERTQNGCQQIQMGYAKPRQIFFRHPRTVYEKYKFECDDIWNIDNTGVTTVQQPTKVLAIRGSKQVGSLTSGERGSLVTMMFAVNACGNSIPPLFIFPRKNFKDHFIIDGPPGCIGAANPSGWVTKQEFLRFMEHFVNHTRCSKERPVLVVLDNHISHLSIAVLNFCKVNGVVLLSFPPHTSHKLQPLDLAVYGLFKRFINAASDGWMKSNPGKAMTVYNLPSLAKVALTSAENILSGFQSSGIWPFNKDIFSEDDFLPISVTGRPLTSQAENILSGENASTLDDIREPAPSTSTASSSGDNEENDIRMVKENRETAIHKTPEELHPYPKAGERKNSNNRRKPF</sequence>